<gene>
    <name evidence="1" type="ORF">O1611_g3720</name>
</gene>
<reference evidence="1" key="1">
    <citation type="submission" date="2022-12" db="EMBL/GenBank/DDBJ databases">
        <title>Genome Sequence of Lasiodiplodia mahajangana.</title>
        <authorList>
            <person name="Buettner E."/>
        </authorList>
    </citation>
    <scope>NUCLEOTIDE SEQUENCE</scope>
    <source>
        <strain evidence="1">VT137</strain>
    </source>
</reference>
<evidence type="ECO:0000313" key="2">
    <source>
        <dbReference type="Proteomes" id="UP001153332"/>
    </source>
</evidence>
<keyword evidence="2" id="KW-1185">Reference proteome</keyword>
<comment type="caution">
    <text evidence="1">The sequence shown here is derived from an EMBL/GenBank/DDBJ whole genome shotgun (WGS) entry which is preliminary data.</text>
</comment>
<accession>A0ACC2JRM2</accession>
<dbReference type="EMBL" id="JAPUUL010000628">
    <property type="protein sequence ID" value="KAJ8129913.1"/>
    <property type="molecule type" value="Genomic_DNA"/>
</dbReference>
<organism evidence="1 2">
    <name type="scientific">Lasiodiplodia mahajangana</name>
    <dbReference type="NCBI Taxonomy" id="1108764"/>
    <lineage>
        <taxon>Eukaryota</taxon>
        <taxon>Fungi</taxon>
        <taxon>Dikarya</taxon>
        <taxon>Ascomycota</taxon>
        <taxon>Pezizomycotina</taxon>
        <taxon>Dothideomycetes</taxon>
        <taxon>Dothideomycetes incertae sedis</taxon>
        <taxon>Botryosphaeriales</taxon>
        <taxon>Botryosphaeriaceae</taxon>
        <taxon>Lasiodiplodia</taxon>
    </lineage>
</organism>
<dbReference type="Proteomes" id="UP001153332">
    <property type="component" value="Unassembled WGS sequence"/>
</dbReference>
<name>A0ACC2JRM2_9PEZI</name>
<evidence type="ECO:0000313" key="1">
    <source>
        <dbReference type="EMBL" id="KAJ8129913.1"/>
    </source>
</evidence>
<sequence length="217" mass="24184">MAATYNLEKGSVYDLGKTLSEVTVGLDWDANKDATSQSTQFDLDVYTLPKMGDVYSELVFWGSKKSKCGSVCLSNDSQTGDDPTSESQAGKGKDDQSDHDDEQVDIKLNNLPTEITSLDVFVMIHDGEALGQNFSQVGGARFRLFNSNEGPKNGTLFKFAMSGEGEDTRNILAGTFFREDDSWKFKRVEQNGKFDQKSFKDQFKWVDGYDLKIGEKN</sequence>
<proteinExistence type="predicted"/>
<protein>
    <submittedName>
        <fullName evidence="1">Uncharacterized protein</fullName>
    </submittedName>
</protein>